<reference evidence="5 6" key="1">
    <citation type="journal article" date="2014" name="BMC Genomics">
        <title>Adaptive genomic structural variation in the grape powdery mildew pathogen, Erysiphe necator.</title>
        <authorList>
            <person name="Jones L."/>
            <person name="Riaz S."/>
            <person name="Morales-Cruz A."/>
            <person name="Amrine K.C."/>
            <person name="McGuire B."/>
            <person name="Gubler W.D."/>
            <person name="Walker M.A."/>
            <person name="Cantu D."/>
        </authorList>
    </citation>
    <scope>NUCLEOTIDE SEQUENCE [LARGE SCALE GENOMIC DNA]</scope>
    <source>
        <strain evidence="6">c</strain>
    </source>
</reference>
<comment type="similarity">
    <text evidence="1">Belongs to the acetyltransferase family. GNAT subfamily.</text>
</comment>
<evidence type="ECO:0000256" key="3">
    <source>
        <dbReference type="ARBA" id="ARBA00023315"/>
    </source>
</evidence>
<dbReference type="EMBL" id="JNVN01000082">
    <property type="protein sequence ID" value="KHJ36303.1"/>
    <property type="molecule type" value="Genomic_DNA"/>
</dbReference>
<dbReference type="PROSITE" id="PS51186">
    <property type="entry name" value="GNAT"/>
    <property type="match status" value="1"/>
</dbReference>
<evidence type="ECO:0000256" key="2">
    <source>
        <dbReference type="ARBA" id="ARBA00022679"/>
    </source>
</evidence>
<dbReference type="SUPFAM" id="SSF55729">
    <property type="entry name" value="Acyl-CoA N-acyltransferases (Nat)"/>
    <property type="match status" value="1"/>
</dbReference>
<dbReference type="GO" id="GO:0008080">
    <property type="term" value="F:N-acetyltransferase activity"/>
    <property type="evidence" value="ECO:0007669"/>
    <property type="project" value="InterPro"/>
</dbReference>
<dbReference type="AlphaFoldDB" id="A0A0B1PDK9"/>
<keyword evidence="6" id="KW-1185">Reference proteome</keyword>
<keyword evidence="2 5" id="KW-0808">Transferase</keyword>
<keyword evidence="3" id="KW-0012">Acyltransferase</keyword>
<comment type="caution">
    <text evidence="5">The sequence shown here is derived from an EMBL/GenBank/DDBJ whole genome shotgun (WGS) entry which is preliminary data.</text>
</comment>
<dbReference type="PANTHER" id="PTHR13256:SF16">
    <property type="entry name" value="ALPHA_BETA-TUBULIN-N-ACETYLTRANSFERASE 9"/>
    <property type="match status" value="1"/>
</dbReference>
<organism evidence="5 6">
    <name type="scientific">Uncinula necator</name>
    <name type="common">Grape powdery mildew</name>
    <dbReference type="NCBI Taxonomy" id="52586"/>
    <lineage>
        <taxon>Eukaryota</taxon>
        <taxon>Fungi</taxon>
        <taxon>Dikarya</taxon>
        <taxon>Ascomycota</taxon>
        <taxon>Pezizomycotina</taxon>
        <taxon>Leotiomycetes</taxon>
        <taxon>Erysiphales</taxon>
        <taxon>Erysiphaceae</taxon>
        <taxon>Erysiphe</taxon>
    </lineage>
</organism>
<evidence type="ECO:0000313" key="5">
    <source>
        <dbReference type="EMBL" id="KHJ36303.1"/>
    </source>
</evidence>
<dbReference type="InterPro" id="IPR039135">
    <property type="entry name" value="NAT9-like"/>
</dbReference>
<feature type="domain" description="N-acetyltransferase" evidence="4">
    <location>
        <begin position="34"/>
        <end position="200"/>
    </location>
</feature>
<name>A0A0B1PDK9_UNCNE</name>
<dbReference type="Gene3D" id="3.40.630.30">
    <property type="match status" value="1"/>
</dbReference>
<evidence type="ECO:0000256" key="1">
    <source>
        <dbReference type="ARBA" id="ARBA00009342"/>
    </source>
</evidence>
<dbReference type="OMA" id="WHVPRYH"/>
<dbReference type="HOGENOM" id="CLU_073102_0_0_1"/>
<dbReference type="STRING" id="52586.A0A0B1PDK9"/>
<protein>
    <submittedName>
        <fullName evidence="5">Putative n-acetyltransferase 9</fullName>
    </submittedName>
</protein>
<dbReference type="PANTHER" id="PTHR13256">
    <property type="entry name" value="N-ACETYLTRANSFERASE 9"/>
    <property type="match status" value="1"/>
</dbReference>
<evidence type="ECO:0000259" key="4">
    <source>
        <dbReference type="PROSITE" id="PS51186"/>
    </source>
</evidence>
<gene>
    <name evidence="5" type="ORF">EV44_g3108</name>
</gene>
<proteinExistence type="inferred from homology"/>
<dbReference type="InterPro" id="IPR016181">
    <property type="entry name" value="Acyl_CoA_acyltransferase"/>
</dbReference>
<dbReference type="InterPro" id="IPR000182">
    <property type="entry name" value="GNAT_dom"/>
</dbReference>
<dbReference type="Proteomes" id="UP000030854">
    <property type="component" value="Unassembled WGS sequence"/>
</dbReference>
<evidence type="ECO:0000313" key="6">
    <source>
        <dbReference type="Proteomes" id="UP000030854"/>
    </source>
</evidence>
<sequence>MFLNEDIAISSSKILLVPYEARHVPIYHAWMKSEEIRLATASELLSLAEEHNMQKSWRNDRDKLTFIACKPSSQPVAKIIAGVQDSANLLIGDVNLFLFPDEKDPCGCVGELELMIASLEAQSQGYGRALILVFLYYIQTHLDKILAEYQGDSKNNVHLLKLRAKIHYKNLKSIRLFESIGFLRVDTTPNYFGELDFTLNDFENVGKTVSLLKKYHIKDYIEIPYLDHK</sequence>
<accession>A0A0B1PDK9</accession>
<dbReference type="Pfam" id="PF13302">
    <property type="entry name" value="Acetyltransf_3"/>
    <property type="match status" value="1"/>
</dbReference>